<keyword evidence="4 6" id="KW-1133">Transmembrane helix</keyword>
<evidence type="ECO:0000256" key="4">
    <source>
        <dbReference type="ARBA" id="ARBA00022989"/>
    </source>
</evidence>
<feature type="transmembrane region" description="Helical" evidence="6">
    <location>
        <begin position="277"/>
        <end position="296"/>
    </location>
</feature>
<dbReference type="Gene3D" id="1.20.1250.20">
    <property type="entry name" value="MFS general substrate transporter like domains"/>
    <property type="match status" value="1"/>
</dbReference>
<feature type="transmembrane region" description="Helical" evidence="6">
    <location>
        <begin position="367"/>
        <end position="387"/>
    </location>
</feature>
<dbReference type="GO" id="GO:0016020">
    <property type="term" value="C:membrane"/>
    <property type="evidence" value="ECO:0007669"/>
    <property type="project" value="UniProtKB-SubCell"/>
</dbReference>
<dbReference type="PANTHER" id="PTHR12778">
    <property type="entry name" value="SOLUTE CARRIER FAMILY 33 ACETYL-COA TRANSPORTER -RELATED"/>
    <property type="match status" value="1"/>
</dbReference>
<dbReference type="SUPFAM" id="SSF103473">
    <property type="entry name" value="MFS general substrate transporter"/>
    <property type="match status" value="1"/>
</dbReference>
<dbReference type="GO" id="GO:0022857">
    <property type="term" value="F:transmembrane transporter activity"/>
    <property type="evidence" value="ECO:0007669"/>
    <property type="project" value="InterPro"/>
</dbReference>
<dbReference type="InterPro" id="IPR011701">
    <property type="entry name" value="MFS"/>
</dbReference>
<evidence type="ECO:0000313" key="8">
    <source>
        <dbReference type="Proteomes" id="UP000568050"/>
    </source>
</evidence>
<keyword evidence="5 6" id="KW-0472">Membrane</keyword>
<name>A0A839QT66_9MICO</name>
<dbReference type="EMBL" id="JACHWP010000002">
    <property type="protein sequence ID" value="MBB3022838.1"/>
    <property type="molecule type" value="Genomic_DNA"/>
</dbReference>
<feature type="transmembrane region" description="Helical" evidence="6">
    <location>
        <begin position="246"/>
        <end position="265"/>
    </location>
</feature>
<accession>A0A839QT66</accession>
<evidence type="ECO:0000313" key="7">
    <source>
        <dbReference type="EMBL" id="MBB3022838.1"/>
    </source>
</evidence>
<evidence type="ECO:0000256" key="1">
    <source>
        <dbReference type="ARBA" id="ARBA00004141"/>
    </source>
</evidence>
<feature type="transmembrane region" description="Helical" evidence="6">
    <location>
        <begin position="6"/>
        <end position="27"/>
    </location>
</feature>
<keyword evidence="8" id="KW-1185">Reference proteome</keyword>
<evidence type="ECO:0000256" key="5">
    <source>
        <dbReference type="ARBA" id="ARBA00023136"/>
    </source>
</evidence>
<keyword evidence="3 6" id="KW-0812">Transmembrane</keyword>
<feature type="transmembrane region" description="Helical" evidence="6">
    <location>
        <begin position="212"/>
        <end position="231"/>
    </location>
</feature>
<feature type="transmembrane region" description="Helical" evidence="6">
    <location>
        <begin position="151"/>
        <end position="176"/>
    </location>
</feature>
<feature type="transmembrane region" description="Helical" evidence="6">
    <location>
        <begin position="34"/>
        <end position="56"/>
    </location>
</feature>
<feature type="transmembrane region" description="Helical" evidence="6">
    <location>
        <begin position="96"/>
        <end position="116"/>
    </location>
</feature>
<evidence type="ECO:0000256" key="2">
    <source>
        <dbReference type="ARBA" id="ARBA00022448"/>
    </source>
</evidence>
<dbReference type="InterPro" id="IPR036259">
    <property type="entry name" value="MFS_trans_sf"/>
</dbReference>
<dbReference type="RefSeq" id="WP_183375427.1">
    <property type="nucleotide sequence ID" value="NZ_JACHWP010000002.1"/>
</dbReference>
<feature type="transmembrane region" description="Helical" evidence="6">
    <location>
        <begin position="68"/>
        <end position="89"/>
    </location>
</feature>
<reference evidence="7 8" key="1">
    <citation type="submission" date="2020-08" db="EMBL/GenBank/DDBJ databases">
        <title>Sequencing the genomes of 1000 actinobacteria strains.</title>
        <authorList>
            <person name="Klenk H.-P."/>
        </authorList>
    </citation>
    <scope>NUCLEOTIDE SEQUENCE [LARGE SCALE GENOMIC DNA]</scope>
    <source>
        <strain evidence="7 8">DSM 23040</strain>
    </source>
</reference>
<keyword evidence="2" id="KW-0813">Transport</keyword>
<dbReference type="Proteomes" id="UP000568050">
    <property type="component" value="Unassembled WGS sequence"/>
</dbReference>
<dbReference type="AlphaFoldDB" id="A0A839QT66"/>
<feature type="transmembrane region" description="Helical" evidence="6">
    <location>
        <begin position="302"/>
        <end position="326"/>
    </location>
</feature>
<evidence type="ECO:0000256" key="6">
    <source>
        <dbReference type="SAM" id="Phobius"/>
    </source>
</evidence>
<dbReference type="PANTHER" id="PTHR12778:SF10">
    <property type="entry name" value="MAJOR FACILITATOR SUPERFAMILY DOMAIN-CONTAINING PROTEIN 3"/>
    <property type="match status" value="1"/>
</dbReference>
<dbReference type="InterPro" id="IPR004752">
    <property type="entry name" value="AmpG_permease/AT-1"/>
</dbReference>
<sequence>MLPLVASLYVTQYLGVGFIYVGLTAILRREGVSLESLAAVSLAGAMWALKPLWAPLVDRFGRTKTGHYRTWLLMLQPLLALASLALVAIPEPAQHLGVLGALIALYTFISATQDIAADGLTARAVNDATRPLANGIANAAQWVGNILGGGVIVLIFDAFGWVPAMIALAGLCLIPLPLTLRHRERLPAAPETRLGPAYAALLEVFRQPGGRMWGLAVMPLFLAGTTAAYGFLSPALTDAGWGLDRLGWVLGMFLAVPAAAASLIVGPCVRRFGVSRCLLTVGLVDAFAVIALLPLASGWAPFLLTVVVLSVFVAAMAAASTIVYTVNMSLARPGTEATDFTVLAAVAMTASYVLGAALMYAAGTVGYGPVFLACAALAFLGTAAGVAHTRRIEASTA</sequence>
<evidence type="ECO:0000256" key="3">
    <source>
        <dbReference type="ARBA" id="ARBA00022692"/>
    </source>
</evidence>
<comment type="caution">
    <text evidence="7">The sequence shown here is derived from an EMBL/GenBank/DDBJ whole genome shotgun (WGS) entry which is preliminary data.</text>
</comment>
<dbReference type="Pfam" id="PF07690">
    <property type="entry name" value="MFS_1"/>
    <property type="match status" value="1"/>
</dbReference>
<proteinExistence type="predicted"/>
<comment type="subcellular location">
    <subcellularLocation>
        <location evidence="1">Membrane</location>
        <topology evidence="1">Multi-pass membrane protein</topology>
    </subcellularLocation>
</comment>
<organism evidence="7 8">
    <name type="scientific">Helcobacillus massiliensis</name>
    <dbReference type="NCBI Taxonomy" id="521392"/>
    <lineage>
        <taxon>Bacteria</taxon>
        <taxon>Bacillati</taxon>
        <taxon>Actinomycetota</taxon>
        <taxon>Actinomycetes</taxon>
        <taxon>Micrococcales</taxon>
        <taxon>Dermabacteraceae</taxon>
        <taxon>Helcobacillus</taxon>
    </lineage>
</organism>
<protein>
    <submittedName>
        <fullName evidence="7">MFS family permease</fullName>
    </submittedName>
</protein>
<feature type="transmembrane region" description="Helical" evidence="6">
    <location>
        <begin position="338"/>
        <end position="361"/>
    </location>
</feature>
<gene>
    <name evidence="7" type="ORF">FHX50_001121</name>
</gene>